<feature type="transmembrane region" description="Helical" evidence="1">
    <location>
        <begin position="84"/>
        <end position="103"/>
    </location>
</feature>
<evidence type="ECO:0000313" key="3">
    <source>
        <dbReference type="Proteomes" id="UP000050417"/>
    </source>
</evidence>
<keyword evidence="3" id="KW-1185">Reference proteome</keyword>
<feature type="transmembrane region" description="Helical" evidence="1">
    <location>
        <begin position="464"/>
        <end position="485"/>
    </location>
</feature>
<dbReference type="AlphaFoldDB" id="A0A0P6XWT9"/>
<feature type="transmembrane region" description="Helical" evidence="1">
    <location>
        <begin position="109"/>
        <end position="127"/>
    </location>
</feature>
<feature type="transmembrane region" description="Helical" evidence="1">
    <location>
        <begin position="48"/>
        <end position="72"/>
    </location>
</feature>
<proteinExistence type="predicted"/>
<dbReference type="OrthoDB" id="157268at2"/>
<name>A0A0P6XWT9_9CHLR</name>
<evidence type="ECO:0000256" key="1">
    <source>
        <dbReference type="SAM" id="Phobius"/>
    </source>
</evidence>
<feature type="transmembrane region" description="Helical" evidence="1">
    <location>
        <begin position="333"/>
        <end position="351"/>
    </location>
</feature>
<sequence length="671" mass="74195">MKSSYLVWKIAGSLALAGLAVGFGANLQRYYQPLLEGATRISYPMAAIVLYALITGLLALVLIWAPGRLAFLNRWRDRLGAGRFVVVVLISIAAGLFFGVHFSESFVQPFQKAWFTLVLAVVSVWLASGKGKGLDLAGASIGLTLMGSAFALTIAAQQVVDYPFSLYWSEGNRLYDYSIPFGTRLYDLPTGVEPQPLTSLGRRSLWGLPFLLPFVNISLVRLWDMILFSLPYVLLGWLVFWQARRESLFTWGLVGLWAYLFLNQGPIYTPLVLSALLVVLAGRAKTLPGMLLVAVAGYYANFARYTWMFAAGMWAVMIALLEKKDPEASLAQRVRRAVLLGGAGLVGGYLIPEVLKWMPIERSLSDEATELVSVEGISTVVQQQPLLWQRLFPNPTNPLGIVPWLLLAAGPLLALMVWFALKKGWARHWLQRLAALGVLGAFLGVGLVISVKIGGGSNLHNVDMFLICVLILAGLAWEAGLGGWLREQAGKSGWARVLLALVVLVPAVTPVVQIETFGFPPRAETEQAVSEIRGHVQERKQMGEVLFMDQRQLLTFGYMGEGVTLVPDYEKKVLMEMAMTSNAEYFDTFYRDLATRRFSLIIAEPISVTYRGEEHQYGNENDAWTDWVAIPVLCYYDPVVTYKPSGATLFFPRKEVTPPYPGAQCPAPDQP</sequence>
<dbReference type="EMBL" id="LGCL01000007">
    <property type="protein sequence ID" value="KPL80055.1"/>
    <property type="molecule type" value="Genomic_DNA"/>
</dbReference>
<dbReference type="STRING" id="1134406.ADN00_01935"/>
<dbReference type="RefSeq" id="WP_075061278.1">
    <property type="nucleotide sequence ID" value="NZ_LGCL01000007.1"/>
</dbReference>
<evidence type="ECO:0000313" key="2">
    <source>
        <dbReference type="EMBL" id="KPL80055.1"/>
    </source>
</evidence>
<evidence type="ECO:0008006" key="4">
    <source>
        <dbReference type="Google" id="ProtNLM"/>
    </source>
</evidence>
<gene>
    <name evidence="2" type="ORF">ADN00_01935</name>
</gene>
<keyword evidence="1" id="KW-1133">Transmembrane helix</keyword>
<organism evidence="2 3">
    <name type="scientific">Ornatilinea apprima</name>
    <dbReference type="NCBI Taxonomy" id="1134406"/>
    <lineage>
        <taxon>Bacteria</taxon>
        <taxon>Bacillati</taxon>
        <taxon>Chloroflexota</taxon>
        <taxon>Anaerolineae</taxon>
        <taxon>Anaerolineales</taxon>
        <taxon>Anaerolineaceae</taxon>
        <taxon>Ornatilinea</taxon>
    </lineage>
</organism>
<feature type="transmembrane region" description="Helical" evidence="1">
    <location>
        <begin position="222"/>
        <end position="241"/>
    </location>
</feature>
<feature type="transmembrane region" description="Helical" evidence="1">
    <location>
        <begin position="401"/>
        <end position="421"/>
    </location>
</feature>
<feature type="transmembrane region" description="Helical" evidence="1">
    <location>
        <begin position="497"/>
        <end position="514"/>
    </location>
</feature>
<reference evidence="2 3" key="1">
    <citation type="submission" date="2015-07" db="EMBL/GenBank/DDBJ databases">
        <title>Genome sequence of Ornatilinea apprima DSM 23815.</title>
        <authorList>
            <person name="Hemp J."/>
            <person name="Ward L.M."/>
            <person name="Pace L.A."/>
            <person name="Fischer W.W."/>
        </authorList>
    </citation>
    <scope>NUCLEOTIDE SEQUENCE [LARGE SCALE GENOMIC DNA]</scope>
    <source>
        <strain evidence="2 3">P3M-1</strain>
    </source>
</reference>
<keyword evidence="1" id="KW-0472">Membrane</keyword>
<feature type="transmembrane region" description="Helical" evidence="1">
    <location>
        <begin position="139"/>
        <end position="160"/>
    </location>
</feature>
<dbReference type="Proteomes" id="UP000050417">
    <property type="component" value="Unassembled WGS sequence"/>
</dbReference>
<accession>A0A0P6XWT9</accession>
<feature type="transmembrane region" description="Helical" evidence="1">
    <location>
        <begin position="433"/>
        <end position="452"/>
    </location>
</feature>
<protein>
    <recommendedName>
        <fullName evidence="4">Glycosyltransferase RgtA/B/C/D-like domain-containing protein</fullName>
    </recommendedName>
</protein>
<comment type="caution">
    <text evidence="2">The sequence shown here is derived from an EMBL/GenBank/DDBJ whole genome shotgun (WGS) entry which is preliminary data.</text>
</comment>
<feature type="transmembrane region" description="Helical" evidence="1">
    <location>
        <begin position="302"/>
        <end position="321"/>
    </location>
</feature>
<feature type="transmembrane region" description="Helical" evidence="1">
    <location>
        <begin position="253"/>
        <end position="282"/>
    </location>
</feature>
<keyword evidence="1" id="KW-0812">Transmembrane</keyword>